<dbReference type="InterPro" id="IPR021418">
    <property type="entry name" value="THO_THOC2_C"/>
</dbReference>
<comment type="similarity">
    <text evidence="2">Belongs to the THOC2 family.</text>
</comment>
<accession>A0A1Y2A571</accession>
<feature type="compositionally biased region" description="Polar residues" evidence="5">
    <location>
        <begin position="1630"/>
        <end position="1648"/>
    </location>
</feature>
<feature type="compositionally biased region" description="Basic and acidic residues" evidence="5">
    <location>
        <begin position="2279"/>
        <end position="2364"/>
    </location>
</feature>
<feature type="compositionally biased region" description="Basic and acidic residues" evidence="5">
    <location>
        <begin position="2158"/>
        <end position="2167"/>
    </location>
</feature>
<feature type="compositionally biased region" description="Basic and acidic residues" evidence="5">
    <location>
        <begin position="1649"/>
        <end position="1659"/>
    </location>
</feature>
<feature type="compositionally biased region" description="Basic and acidic residues" evidence="5">
    <location>
        <begin position="1823"/>
        <end position="1855"/>
    </location>
</feature>
<feature type="compositionally biased region" description="Basic and acidic residues" evidence="5">
    <location>
        <begin position="1186"/>
        <end position="1195"/>
    </location>
</feature>
<evidence type="ECO:0000313" key="9">
    <source>
        <dbReference type="EMBL" id="ORY17656.1"/>
    </source>
</evidence>
<organism evidence="9 10">
    <name type="scientific">Clohesyomyces aquaticus</name>
    <dbReference type="NCBI Taxonomy" id="1231657"/>
    <lineage>
        <taxon>Eukaryota</taxon>
        <taxon>Fungi</taxon>
        <taxon>Dikarya</taxon>
        <taxon>Ascomycota</taxon>
        <taxon>Pezizomycotina</taxon>
        <taxon>Dothideomycetes</taxon>
        <taxon>Pleosporomycetidae</taxon>
        <taxon>Pleosporales</taxon>
        <taxon>Lindgomycetaceae</taxon>
        <taxon>Clohesyomyces</taxon>
    </lineage>
</organism>
<evidence type="ECO:0000259" key="8">
    <source>
        <dbReference type="Pfam" id="PF16134"/>
    </source>
</evidence>
<comment type="subcellular location">
    <subcellularLocation>
        <location evidence="1">Nucleus</location>
    </subcellularLocation>
</comment>
<gene>
    <name evidence="9" type="ORF">BCR34DRAFT_23262</name>
</gene>
<feature type="compositionally biased region" description="Basic and acidic residues" evidence="5">
    <location>
        <begin position="2241"/>
        <end position="2271"/>
    </location>
</feature>
<feature type="compositionally biased region" description="Polar residues" evidence="5">
    <location>
        <begin position="1144"/>
        <end position="1159"/>
    </location>
</feature>
<dbReference type="InterPro" id="IPR021726">
    <property type="entry name" value="THO_THOC2_N"/>
</dbReference>
<dbReference type="OrthoDB" id="29024at2759"/>
<feature type="compositionally biased region" description="Low complexity" evidence="5">
    <location>
        <begin position="2178"/>
        <end position="2188"/>
    </location>
</feature>
<feature type="domain" description="THO complex subunit 2 N-terminal" evidence="8">
    <location>
        <begin position="124"/>
        <end position="866"/>
    </location>
</feature>
<feature type="domain" description="THO complex subunitTHOC2 N-terminal" evidence="7">
    <location>
        <begin position="870"/>
        <end position="945"/>
    </location>
</feature>
<dbReference type="GO" id="GO:0006406">
    <property type="term" value="P:mRNA export from nucleus"/>
    <property type="evidence" value="ECO:0007669"/>
    <property type="project" value="InterPro"/>
</dbReference>
<dbReference type="GO" id="GO:0003729">
    <property type="term" value="F:mRNA binding"/>
    <property type="evidence" value="ECO:0007669"/>
    <property type="project" value="TreeGrafter"/>
</dbReference>
<feature type="region of interest" description="Disordered" evidence="5">
    <location>
        <begin position="670"/>
        <end position="697"/>
    </location>
</feature>
<evidence type="ECO:0000256" key="1">
    <source>
        <dbReference type="ARBA" id="ARBA00004123"/>
    </source>
</evidence>
<feature type="compositionally biased region" description="Polar residues" evidence="5">
    <location>
        <begin position="1660"/>
        <end position="1672"/>
    </location>
</feature>
<dbReference type="Pfam" id="PF16134">
    <property type="entry name" value="THOC2_N"/>
    <property type="match status" value="1"/>
</dbReference>
<name>A0A1Y2A571_9PLEO</name>
<evidence type="ECO:0000256" key="5">
    <source>
        <dbReference type="SAM" id="MobiDB-lite"/>
    </source>
</evidence>
<dbReference type="GO" id="GO:0006397">
    <property type="term" value="P:mRNA processing"/>
    <property type="evidence" value="ECO:0007669"/>
    <property type="project" value="InterPro"/>
</dbReference>
<reference evidence="9 10" key="1">
    <citation type="submission" date="2016-07" db="EMBL/GenBank/DDBJ databases">
        <title>Pervasive Adenine N6-methylation of Active Genes in Fungi.</title>
        <authorList>
            <consortium name="DOE Joint Genome Institute"/>
            <person name="Mondo S.J."/>
            <person name="Dannebaum R.O."/>
            <person name="Kuo R.C."/>
            <person name="Labutti K."/>
            <person name="Haridas S."/>
            <person name="Kuo A."/>
            <person name="Salamov A."/>
            <person name="Ahrendt S.R."/>
            <person name="Lipzen A."/>
            <person name="Sullivan W."/>
            <person name="Andreopoulos W.B."/>
            <person name="Clum A."/>
            <person name="Lindquist E."/>
            <person name="Daum C."/>
            <person name="Ramamoorthy G.K."/>
            <person name="Gryganskyi A."/>
            <person name="Culley D."/>
            <person name="Magnuson J.K."/>
            <person name="James T.Y."/>
            <person name="O'Malley M.A."/>
            <person name="Stajich J.E."/>
            <person name="Spatafora J.W."/>
            <person name="Visel A."/>
            <person name="Grigoriev I.V."/>
        </authorList>
    </citation>
    <scope>NUCLEOTIDE SEQUENCE [LARGE SCALE GENOMIC DNA]</scope>
    <source>
        <strain evidence="9 10">CBS 115471</strain>
    </source>
</reference>
<dbReference type="InterPro" id="IPR040007">
    <property type="entry name" value="Tho2"/>
</dbReference>
<feature type="domain" description="THO complex subunitTHOC2 C-terminal" evidence="6">
    <location>
        <begin position="1229"/>
        <end position="1529"/>
    </location>
</feature>
<feature type="region of interest" description="Disordered" evidence="5">
    <location>
        <begin position="1139"/>
        <end position="1211"/>
    </location>
</feature>
<feature type="compositionally biased region" description="Basic and acidic residues" evidence="5">
    <location>
        <begin position="1941"/>
        <end position="2007"/>
    </location>
</feature>
<feature type="compositionally biased region" description="Basic and acidic residues" evidence="5">
    <location>
        <begin position="1717"/>
        <end position="1766"/>
    </location>
</feature>
<dbReference type="Pfam" id="PF11262">
    <property type="entry name" value="Tho2"/>
    <property type="match status" value="1"/>
</dbReference>
<feature type="compositionally biased region" description="Pro residues" evidence="5">
    <location>
        <begin position="2087"/>
        <end position="2098"/>
    </location>
</feature>
<feature type="compositionally biased region" description="Low complexity" evidence="5">
    <location>
        <begin position="560"/>
        <end position="569"/>
    </location>
</feature>
<evidence type="ECO:0000256" key="2">
    <source>
        <dbReference type="ARBA" id="ARBA00007857"/>
    </source>
</evidence>
<evidence type="ECO:0000313" key="10">
    <source>
        <dbReference type="Proteomes" id="UP000193144"/>
    </source>
</evidence>
<evidence type="ECO:0000259" key="6">
    <source>
        <dbReference type="Pfam" id="PF11262"/>
    </source>
</evidence>
<sequence>MAPGTKRKRGDRNYSYDSNENSSRPSPHRPLQLGLAQTSQQNSNGRGSSRRNSRQSGRGGSSAPQSPTVAQTAPGAMSPPATVPAQTKPTPPANPPSAQASATTDEPMDQSEQPPHPAAANIVLTLERVITWKDGGRKATMEAGIAFLSECNMLMLAVLFEELLQACVDRLLPANELGSTVQDILAHPCSDALEPASIFLDTANTMMESGVQLNSIKPLLEASGVDPQKMRGELETTLLTTLNMVRPTFPRVAIRKTTHALYRQSNYNLLREETEGYSKLITEYFTTVNNEPPKLEVVTDTFERVKALIGAFDLDVGRVLDVTLDVFANLLVKHTKFFVKFLRASSWWPQQEAPHGIEWEEPAVSALPKWAQPNVTNWYYTEEEKDEQLRLREIRDREFWTRVPLSTKSRSDGIKAFFELGARRIVSGQSTLPPKAKSKEDAAFPADMPDFEKTEKWSQQYMAETGALPPPGNRVAAQLLGFKLRFYASDARDVHDTLPDNLIHLAALLIKIGFISLADLYPHLYPLDEDMEALKGKLEAVRQAELDKIKAQSGNALTKAAPLTDDTLPTPAPVARLREADSKIPSKPESERGTPARTEDDTKKNLPEPVDQKTALLRSLLLIGAIPDALYILGLYPWLLTAYPDLQIYIIRLLHHSLSKVYAWTRPASTQNIPTTPKHMPSTGTGAHASSRPSDYPPRRTLRWAKLEERDAGDGIDYRFYWEDWMDNVPICQTVDDVFKLCDSLLGLVGPQIGKDPTLLTKLIRIGKKSLAEDASDNNIERWVILSATLLGPATSFTGANPGVVNELWEFFRFFDTTQRFRIYKNWFTSRSATNNQKEMMAKFLQIKAETFPLLNRISKENVKSLGKAFGKVAHASPGTVFQLAIERFEKYPNFVEVLVESCRFLTYLGYDCLTWALTNSLSQMDRDAAQADGMLTSPWLRNIAEFIGKVCRRYSNMDSVPMLKYFLDQMARGNVHIVVIVEQVVTSMAGIGSYVTLTESQAMGISSGPRLRSFTLEHYLGDQQHLSKASAKRLMKCLKGSGLGPHILIALAQEVFGYQHRSECKNTPEKVIGLILDNLLACFAQFLDLLRNNLTIDEFDSMVPGVVELISDYNVDPALGFAICRASIAAHVNAARNEARSSPLKTKNDQIQNQTNGDVTMGGVEGDVAIKANPPSHSVDVEMEDAPKVEESSTPKEAATPSPLSPRSNSNPVIEALAEQLKPALPDHVCLGFYVTFWELSLRDIHCPMKEYQAATNYYAEKSKAIDTRRDSVQLSKKRDAERALWLEENKAILREVTQFSQTCKHTLKQLQKEMHHWFEGVPMVGTDLLYEKIIQDCFLPRIQLSSEDAQFTSTMLKLMHSSGVPGFRTMKLLDTLFKTSFLVKVLLMSTSRESQNLGRFFHDVLQELATWHSSQDSYTKFATGEKKLPGFGRTFNADRTPATFLDFEDYRRVLYKWHSQFRQALETSLKSDDYMHIRNAINILKAVAPSFPVVDTMGKSLHQLVQNMSRTEPREDLKLAAMSLLGDFKKGENKWVAASSFHIVRAGAAVPTAGVRVASEHPNMPQPADTPPKTLNAAVPAFTPKTVVVNGTSNAVTKTSNEHEDGEVDDEKNKTAIEAAAATARGQPATQHSTPVTSKPTISAPNKDTDSKPRNIRSDTNPSKPISSHGSLPVLIPTRPDSRGPGSHASPSVSASRVPHALPSKPDTRPSAVRPVDRPADHVPDHSTHARHDVRSKATNDFGRLDRPAENSRESFPDRRELSPGRRPRGRTPDRGPNAMDRRDPGWGGRDLRDYHDERSMRPPPRDARVPPPGRGAAWEDLSRDPRDTRDLREPRDPRGPRDPRDPRDRLDSRGPPLAPPLDNRARSHLSTPASVDDVNSYRRDTAPNTPQGGERNGQLPPRPSVERPATNVPAPALDRAPPATGRPLINPERAAFIEGDRGRNDGFRSERDTRRERSRPQSPRRPEERTPASHHSRNEPGRDSRDERINEREMRSRDRREEPTGHAPTGPRGGRNEFTESQMSSRATREMFQPSHGSRGSQAQDPNYGRLKDNVDPPPSGPRSSMPDRRDQPRREQAAYDQAQPPPPPPPPTGPAQPDTSGVHPSRLNHIRGPPIQTDIPGAPSGPRGAARTPHGPGASPSTRTAPTGPASIERNGRGQDKSFARTLNSVFSQGAPAAPGGPAAVNDRGVADRGTSIRGRGSRASGPVEPPNLPSPVGSHSHPGTPITARPEGPPSRVDRPEHPLNKVDNHLPEDGRESRSSRDGRRGERRHRSRSPDRGDRRPDERSSRNDELGPGADRERGSGREKRSGDSSRRDRERDGERSARDGKERRERGSERGGERGGREDGRGSGRGEETNPRRGPASTLVGPPQWTGDVRPELRGGEPRGRNGGERRGDDRDRRGGREDGRDGRGRKRGGDDSTVHGGDMKRPRRSMN</sequence>
<dbReference type="Proteomes" id="UP000193144">
    <property type="component" value="Unassembled WGS sequence"/>
</dbReference>
<proteinExistence type="inferred from homology"/>
<dbReference type="GO" id="GO:0000445">
    <property type="term" value="C:THO complex part of transcription export complex"/>
    <property type="evidence" value="ECO:0007669"/>
    <property type="project" value="TreeGrafter"/>
</dbReference>
<keyword evidence="10" id="KW-1185">Reference proteome</keyword>
<feature type="compositionally biased region" description="Polar residues" evidence="5">
    <location>
        <begin position="2038"/>
        <end position="2048"/>
    </location>
</feature>
<feature type="compositionally biased region" description="Low complexity" evidence="5">
    <location>
        <begin position="1202"/>
        <end position="1211"/>
    </location>
</feature>
<dbReference type="EMBL" id="MCFA01000011">
    <property type="protein sequence ID" value="ORY17656.1"/>
    <property type="molecule type" value="Genomic_DNA"/>
</dbReference>
<feature type="region of interest" description="Disordered" evidence="5">
    <location>
        <begin position="560"/>
        <end position="607"/>
    </location>
</feature>
<feature type="compositionally biased region" description="Basic residues" evidence="5">
    <location>
        <begin position="1"/>
        <end position="10"/>
    </location>
</feature>
<dbReference type="PANTHER" id="PTHR21597:SF0">
    <property type="entry name" value="THO COMPLEX SUBUNIT 2"/>
    <property type="match status" value="1"/>
</dbReference>
<dbReference type="STRING" id="1231657.A0A1Y2A571"/>
<feature type="compositionally biased region" description="Basic and acidic residues" evidence="5">
    <location>
        <begin position="576"/>
        <end position="606"/>
    </location>
</feature>
<feature type="compositionally biased region" description="Basic and acidic residues" evidence="5">
    <location>
        <begin position="2069"/>
        <end position="2081"/>
    </location>
</feature>
<dbReference type="InterPro" id="IPR032302">
    <property type="entry name" value="THOC2_N"/>
</dbReference>
<evidence type="ECO:0000256" key="3">
    <source>
        <dbReference type="ARBA" id="ARBA00019596"/>
    </source>
</evidence>
<protein>
    <recommendedName>
        <fullName evidence="3">THO complex subunit 2</fullName>
    </recommendedName>
</protein>
<evidence type="ECO:0000256" key="4">
    <source>
        <dbReference type="ARBA" id="ARBA00023242"/>
    </source>
</evidence>
<keyword evidence="4" id="KW-0539">Nucleus</keyword>
<feature type="compositionally biased region" description="Basic and acidic residues" evidence="5">
    <location>
        <begin position="1782"/>
        <end position="1811"/>
    </location>
</feature>
<feature type="compositionally biased region" description="Basic and acidic residues" evidence="5">
    <location>
        <begin position="2382"/>
        <end position="2434"/>
    </location>
</feature>
<evidence type="ECO:0000259" key="7">
    <source>
        <dbReference type="Pfam" id="PF11732"/>
    </source>
</evidence>
<feature type="region of interest" description="Disordered" evidence="5">
    <location>
        <begin position="1623"/>
        <end position="2441"/>
    </location>
</feature>
<feature type="region of interest" description="Disordered" evidence="5">
    <location>
        <begin position="1"/>
        <end position="116"/>
    </location>
</feature>
<feature type="compositionally biased region" description="Polar residues" evidence="5">
    <location>
        <begin position="15"/>
        <end position="25"/>
    </location>
</feature>
<comment type="caution">
    <text evidence="9">The sequence shown here is derived from an EMBL/GenBank/DDBJ whole genome shotgun (WGS) entry which is preliminary data.</text>
</comment>
<dbReference type="Pfam" id="PF11732">
    <property type="entry name" value="Thoc2"/>
    <property type="match status" value="1"/>
</dbReference>
<dbReference type="PANTHER" id="PTHR21597">
    <property type="entry name" value="THO2 PROTEIN"/>
    <property type="match status" value="1"/>
</dbReference>